<keyword evidence="7" id="KW-1185">Reference proteome</keyword>
<name>A0ABS8P5T7_9PSEU</name>
<feature type="region of interest" description="Disordered" evidence="4">
    <location>
        <begin position="110"/>
        <end position="143"/>
    </location>
</feature>
<evidence type="ECO:0000256" key="2">
    <source>
        <dbReference type="ARBA" id="ARBA00023125"/>
    </source>
</evidence>
<keyword evidence="2" id="KW-0238">DNA-binding</keyword>
<feature type="domain" description="HTH luxR-type" evidence="5">
    <location>
        <begin position="136"/>
        <end position="201"/>
    </location>
</feature>
<evidence type="ECO:0000256" key="3">
    <source>
        <dbReference type="ARBA" id="ARBA00023163"/>
    </source>
</evidence>
<proteinExistence type="predicted"/>
<sequence length="204" mass="20852">MAGYLVCEDRAGLRAGLTTDLAAGVIVELVGGPAGVHALDDPDRLVEAWAAAEPEVVVLGAGSNHRRTLAGLRALLAHAPDALVLMAGSGIDHEVCPEALVAGARGYLTLPEPDHTPGPETGSSPHRAAPASEQARPEAKPVLTEPEAELLAGMSRGETGAQLAARLALTPETIKSQTHRMFATLGATNRAAAVAVGFRSGLLT</sequence>
<protein>
    <submittedName>
        <fullName evidence="6">LuxR C-terminal-related transcriptional regulator</fullName>
    </submittedName>
</protein>
<evidence type="ECO:0000313" key="6">
    <source>
        <dbReference type="EMBL" id="MCD2193620.1"/>
    </source>
</evidence>
<keyword evidence="3" id="KW-0804">Transcription</keyword>
<dbReference type="Gene3D" id="3.40.50.2300">
    <property type="match status" value="1"/>
</dbReference>
<dbReference type="SUPFAM" id="SSF46894">
    <property type="entry name" value="C-terminal effector domain of the bipartite response regulators"/>
    <property type="match status" value="1"/>
</dbReference>
<dbReference type="PROSITE" id="PS50043">
    <property type="entry name" value="HTH_LUXR_2"/>
    <property type="match status" value="1"/>
</dbReference>
<reference evidence="6 7" key="1">
    <citation type="submission" date="2021-11" db="EMBL/GenBank/DDBJ databases">
        <title>Draft genome sequence of Actinomycetospora sp. SF1 isolated from the rhizosphere soil.</title>
        <authorList>
            <person name="Duangmal K."/>
            <person name="Chantavorakit T."/>
        </authorList>
    </citation>
    <scope>NUCLEOTIDE SEQUENCE [LARGE SCALE GENOMIC DNA]</scope>
    <source>
        <strain evidence="6 7">TBRC 5722</strain>
    </source>
</reference>
<organism evidence="6 7">
    <name type="scientific">Actinomycetospora endophytica</name>
    <dbReference type="NCBI Taxonomy" id="2291215"/>
    <lineage>
        <taxon>Bacteria</taxon>
        <taxon>Bacillati</taxon>
        <taxon>Actinomycetota</taxon>
        <taxon>Actinomycetes</taxon>
        <taxon>Pseudonocardiales</taxon>
        <taxon>Pseudonocardiaceae</taxon>
        <taxon>Actinomycetospora</taxon>
    </lineage>
</organism>
<dbReference type="PANTHER" id="PTHR43214">
    <property type="entry name" value="TWO-COMPONENT RESPONSE REGULATOR"/>
    <property type="match status" value="1"/>
</dbReference>
<dbReference type="EMBL" id="JAJNDB010000001">
    <property type="protein sequence ID" value="MCD2193620.1"/>
    <property type="molecule type" value="Genomic_DNA"/>
</dbReference>
<dbReference type="InterPro" id="IPR000792">
    <property type="entry name" value="Tscrpt_reg_LuxR_C"/>
</dbReference>
<dbReference type="InterPro" id="IPR039420">
    <property type="entry name" value="WalR-like"/>
</dbReference>
<dbReference type="RefSeq" id="WP_230731929.1">
    <property type="nucleotide sequence ID" value="NZ_JAJNDB010000001.1"/>
</dbReference>
<dbReference type="PRINTS" id="PR00038">
    <property type="entry name" value="HTHLUXR"/>
</dbReference>
<dbReference type="Proteomes" id="UP001199469">
    <property type="component" value="Unassembled WGS sequence"/>
</dbReference>
<keyword evidence="1" id="KW-0805">Transcription regulation</keyword>
<dbReference type="Pfam" id="PF00196">
    <property type="entry name" value="GerE"/>
    <property type="match status" value="1"/>
</dbReference>
<gene>
    <name evidence="6" type="ORF">LQ327_09525</name>
</gene>
<evidence type="ECO:0000256" key="1">
    <source>
        <dbReference type="ARBA" id="ARBA00023015"/>
    </source>
</evidence>
<evidence type="ECO:0000259" key="5">
    <source>
        <dbReference type="PROSITE" id="PS50043"/>
    </source>
</evidence>
<evidence type="ECO:0000313" key="7">
    <source>
        <dbReference type="Proteomes" id="UP001199469"/>
    </source>
</evidence>
<dbReference type="InterPro" id="IPR016032">
    <property type="entry name" value="Sig_transdc_resp-reg_C-effctor"/>
</dbReference>
<dbReference type="PANTHER" id="PTHR43214:SF24">
    <property type="entry name" value="TRANSCRIPTIONAL REGULATORY PROTEIN NARL-RELATED"/>
    <property type="match status" value="1"/>
</dbReference>
<comment type="caution">
    <text evidence="6">The sequence shown here is derived from an EMBL/GenBank/DDBJ whole genome shotgun (WGS) entry which is preliminary data.</text>
</comment>
<accession>A0ABS8P5T7</accession>
<evidence type="ECO:0000256" key="4">
    <source>
        <dbReference type="SAM" id="MobiDB-lite"/>
    </source>
</evidence>
<dbReference type="SMART" id="SM00421">
    <property type="entry name" value="HTH_LUXR"/>
    <property type="match status" value="1"/>
</dbReference>